<evidence type="ECO:0000313" key="3">
    <source>
        <dbReference type="Proteomes" id="UP000011661"/>
    </source>
</evidence>
<evidence type="ECO:0000256" key="1">
    <source>
        <dbReference type="SAM" id="MobiDB-lite"/>
    </source>
</evidence>
<dbReference type="EMBL" id="AOHX01000043">
    <property type="protein sequence ID" value="ELY43459.1"/>
    <property type="molecule type" value="Genomic_DNA"/>
</dbReference>
<feature type="region of interest" description="Disordered" evidence="1">
    <location>
        <begin position="22"/>
        <end position="72"/>
    </location>
</feature>
<evidence type="ECO:0000313" key="2">
    <source>
        <dbReference type="EMBL" id="ELY43459.1"/>
    </source>
</evidence>
<comment type="caution">
    <text evidence="2">The sequence shown here is derived from an EMBL/GenBank/DDBJ whole genome shotgun (WGS) entry which is preliminary data.</text>
</comment>
<sequence length="72" mass="7270">MASVGPITVSIVIAAPQDEQWVTDSSVPEPSATSICPSVFAGRDGTPADMSGGVDRNDPSVGQAGQRSRVGV</sequence>
<organism evidence="2 3">
    <name type="scientific">Natronorubrum sulfidifaciens JCM 14089</name>
    <dbReference type="NCBI Taxonomy" id="1230460"/>
    <lineage>
        <taxon>Archaea</taxon>
        <taxon>Methanobacteriati</taxon>
        <taxon>Methanobacteriota</taxon>
        <taxon>Stenosarchaea group</taxon>
        <taxon>Halobacteria</taxon>
        <taxon>Halobacteriales</taxon>
        <taxon>Natrialbaceae</taxon>
        <taxon>Natronorubrum</taxon>
    </lineage>
</organism>
<reference evidence="2 3" key="1">
    <citation type="journal article" date="2014" name="PLoS Genet.">
        <title>Phylogenetically driven sequencing of extremely halophilic archaea reveals strategies for static and dynamic osmo-response.</title>
        <authorList>
            <person name="Becker E.A."/>
            <person name="Seitzer P.M."/>
            <person name="Tritt A."/>
            <person name="Larsen D."/>
            <person name="Krusor M."/>
            <person name="Yao A.I."/>
            <person name="Wu D."/>
            <person name="Madern D."/>
            <person name="Eisen J.A."/>
            <person name="Darling A.E."/>
            <person name="Facciotti M.T."/>
        </authorList>
    </citation>
    <scope>NUCLEOTIDE SEQUENCE [LARGE SCALE GENOMIC DNA]</scope>
    <source>
        <strain evidence="2 3">JCM 14089</strain>
    </source>
</reference>
<protein>
    <submittedName>
        <fullName evidence="2">Uncharacterized protein</fullName>
    </submittedName>
</protein>
<feature type="compositionally biased region" description="Polar residues" evidence="1">
    <location>
        <begin position="22"/>
        <end position="36"/>
    </location>
</feature>
<gene>
    <name evidence="2" type="ORF">C495_13776</name>
</gene>
<name>L9W1U4_9EURY</name>
<proteinExistence type="predicted"/>
<dbReference type="AlphaFoldDB" id="L9W1U4"/>
<dbReference type="Proteomes" id="UP000011661">
    <property type="component" value="Unassembled WGS sequence"/>
</dbReference>
<accession>L9W1U4</accession>
<keyword evidence="3" id="KW-1185">Reference proteome</keyword>